<feature type="region of interest" description="Disordered" evidence="1">
    <location>
        <begin position="166"/>
        <end position="197"/>
    </location>
</feature>
<gene>
    <name evidence="3" type="ORF">Vretimale_15405</name>
</gene>
<feature type="region of interest" description="Disordered" evidence="1">
    <location>
        <begin position="98"/>
        <end position="137"/>
    </location>
</feature>
<evidence type="ECO:0000259" key="2">
    <source>
        <dbReference type="Pfam" id="PF25400"/>
    </source>
</evidence>
<evidence type="ECO:0000313" key="4">
    <source>
        <dbReference type="Proteomes" id="UP000722791"/>
    </source>
</evidence>
<dbReference type="AlphaFoldDB" id="A0A8J4LV11"/>
<accession>A0A8J4LV11</accession>
<feature type="compositionally biased region" description="Basic and acidic residues" evidence="1">
    <location>
        <begin position="186"/>
        <end position="195"/>
    </location>
</feature>
<dbReference type="Proteomes" id="UP000722791">
    <property type="component" value="Unassembled WGS sequence"/>
</dbReference>
<feature type="compositionally biased region" description="Low complexity" evidence="1">
    <location>
        <begin position="100"/>
        <end position="109"/>
    </location>
</feature>
<feature type="compositionally biased region" description="Low complexity" evidence="1">
    <location>
        <begin position="125"/>
        <end position="135"/>
    </location>
</feature>
<proteinExistence type="predicted"/>
<name>A0A8J4LV11_9CHLO</name>
<dbReference type="Pfam" id="PF25400">
    <property type="entry name" value="PH_FAN"/>
    <property type="match status" value="1"/>
</dbReference>
<feature type="non-terminal residue" evidence="3">
    <location>
        <position position="232"/>
    </location>
</feature>
<dbReference type="InterPro" id="IPR057496">
    <property type="entry name" value="FAN-like_PH"/>
</dbReference>
<evidence type="ECO:0000256" key="1">
    <source>
        <dbReference type="SAM" id="MobiDB-lite"/>
    </source>
</evidence>
<reference evidence="3" key="1">
    <citation type="journal article" date="2021" name="Proc. Natl. Acad. Sci. U.S.A.">
        <title>Three genomes in the algal genus Volvox reveal the fate of a haploid sex-determining region after a transition to homothallism.</title>
        <authorList>
            <person name="Yamamoto K."/>
            <person name="Hamaji T."/>
            <person name="Kawai-Toyooka H."/>
            <person name="Matsuzaki R."/>
            <person name="Takahashi F."/>
            <person name="Nishimura Y."/>
            <person name="Kawachi M."/>
            <person name="Noguchi H."/>
            <person name="Minakuchi Y."/>
            <person name="Umen J.G."/>
            <person name="Toyoda A."/>
            <person name="Nozaki H."/>
        </authorList>
    </citation>
    <scope>NUCLEOTIDE SEQUENCE</scope>
    <source>
        <strain evidence="3">NIES-3785</strain>
    </source>
</reference>
<dbReference type="EMBL" id="BNCQ01000041">
    <property type="protein sequence ID" value="GIM11970.1"/>
    <property type="molecule type" value="Genomic_DNA"/>
</dbReference>
<comment type="caution">
    <text evidence="3">The sequence shown here is derived from an EMBL/GenBank/DDBJ whole genome shotgun (WGS) entry which is preliminary data.</text>
</comment>
<evidence type="ECO:0000313" key="3">
    <source>
        <dbReference type="EMBL" id="GIM11970.1"/>
    </source>
</evidence>
<protein>
    <recommendedName>
        <fullName evidence="2">FAN-like N-terminal PH domain-containing protein</fullName>
    </recommendedName>
</protein>
<feature type="domain" description="FAN-like N-terminal PH" evidence="2">
    <location>
        <begin position="5"/>
        <end position="164"/>
    </location>
</feature>
<sequence>MYGARAARVRRFSLLLLDEEEEYVQDWVVTAAWPVDRVAGNWQRAPLVGGRVRLCTRSLFFEPDDVRIPIVRIPLAAVKSLTSGPPVAAVAAQSGANITSQSPSSASPSSPVPSSPLFHGAVQRSSTAATSSASSNGPSMLLEAREVVLMRANMEEVPYTFLRAPTPATAAGGSVGSGSSSSGSSGKDHSSEPPEYRWAFGPCYSPLQPLLTQAAVLLEINRRPREQRSAAL</sequence>
<organism evidence="3 4">
    <name type="scientific">Volvox reticuliferus</name>
    <dbReference type="NCBI Taxonomy" id="1737510"/>
    <lineage>
        <taxon>Eukaryota</taxon>
        <taxon>Viridiplantae</taxon>
        <taxon>Chlorophyta</taxon>
        <taxon>core chlorophytes</taxon>
        <taxon>Chlorophyceae</taxon>
        <taxon>CS clade</taxon>
        <taxon>Chlamydomonadales</taxon>
        <taxon>Volvocaceae</taxon>
        <taxon>Volvox</taxon>
    </lineage>
</organism>